<keyword evidence="3" id="KW-1003">Cell membrane</keyword>
<feature type="transmembrane region" description="Helical" evidence="8">
    <location>
        <begin position="30"/>
        <end position="51"/>
    </location>
</feature>
<dbReference type="PANTHER" id="PTHR30561:SF1">
    <property type="entry name" value="MULTIDRUG TRANSPORTER EMRE"/>
    <property type="match status" value="1"/>
</dbReference>
<evidence type="ECO:0000256" key="4">
    <source>
        <dbReference type="ARBA" id="ARBA00022692"/>
    </source>
</evidence>
<dbReference type="Gene3D" id="1.10.3730.20">
    <property type="match status" value="1"/>
</dbReference>
<dbReference type="GO" id="GO:0005886">
    <property type="term" value="C:plasma membrane"/>
    <property type="evidence" value="ECO:0007669"/>
    <property type="project" value="UniProtKB-SubCell"/>
</dbReference>
<dbReference type="EMBL" id="CAJEWD010000008">
    <property type="protein sequence ID" value="CAD2077405.1"/>
    <property type="molecule type" value="Genomic_DNA"/>
</dbReference>
<dbReference type="Pfam" id="PF00893">
    <property type="entry name" value="Multi_Drug_Res"/>
    <property type="match status" value="1"/>
</dbReference>
<dbReference type="AlphaFoldDB" id="A0A6V7RJ32"/>
<feature type="transmembrane region" description="Helical" evidence="8">
    <location>
        <begin position="57"/>
        <end position="78"/>
    </location>
</feature>
<organism evidence="9 10">
    <name type="scientific">Jeotgalicoccus meleagridis</name>
    <dbReference type="NCBI Taxonomy" id="2759181"/>
    <lineage>
        <taxon>Bacteria</taxon>
        <taxon>Bacillati</taxon>
        <taxon>Bacillota</taxon>
        <taxon>Bacilli</taxon>
        <taxon>Bacillales</taxon>
        <taxon>Staphylococcaceae</taxon>
        <taxon>Jeotgalicoccus</taxon>
    </lineage>
</organism>
<evidence type="ECO:0000256" key="7">
    <source>
        <dbReference type="RuleBase" id="RU003942"/>
    </source>
</evidence>
<evidence type="ECO:0000256" key="2">
    <source>
        <dbReference type="ARBA" id="ARBA00022448"/>
    </source>
</evidence>
<keyword evidence="2" id="KW-0813">Transport</keyword>
<evidence type="ECO:0000313" key="10">
    <source>
        <dbReference type="Proteomes" id="UP000589351"/>
    </source>
</evidence>
<comment type="caution">
    <text evidence="9">The sequence shown here is derived from an EMBL/GenBank/DDBJ whole genome shotgun (WGS) entry which is preliminary data.</text>
</comment>
<protein>
    <submittedName>
        <fullName evidence="9">Multidrug resistance protein EbrB</fullName>
    </submittedName>
</protein>
<evidence type="ECO:0000256" key="5">
    <source>
        <dbReference type="ARBA" id="ARBA00022989"/>
    </source>
</evidence>
<evidence type="ECO:0000313" key="9">
    <source>
        <dbReference type="EMBL" id="CAD2077405.1"/>
    </source>
</evidence>
<accession>A0A6V7RJ32</accession>
<evidence type="ECO:0000256" key="3">
    <source>
        <dbReference type="ARBA" id="ARBA00022475"/>
    </source>
</evidence>
<keyword evidence="6 8" id="KW-0472">Membrane</keyword>
<sequence>MPYIYLLGAILSEVFGTTMMKMTATNDNKLYIVGIAGGYILAFFLLSLAVVTLPLSFAYAVWSGVGTAFTAMVGFLVFKEQITKNGLIGIILIIAGVVLMRV</sequence>
<comment type="similarity">
    <text evidence="7">Belongs to the drug/metabolite transporter (DMT) superfamily. Small multidrug resistance (SMR) (TC 2.A.7.1) family.</text>
</comment>
<name>A0A6V7RJ32_9STAP</name>
<feature type="transmembrane region" description="Helical" evidence="8">
    <location>
        <begin position="85"/>
        <end position="101"/>
    </location>
</feature>
<comment type="subcellular location">
    <subcellularLocation>
        <location evidence="1 7">Cell membrane</location>
        <topology evidence="1 7">Multi-pass membrane protein</topology>
    </subcellularLocation>
</comment>
<dbReference type="InterPro" id="IPR037185">
    <property type="entry name" value="EmrE-like"/>
</dbReference>
<evidence type="ECO:0000256" key="8">
    <source>
        <dbReference type="SAM" id="Phobius"/>
    </source>
</evidence>
<dbReference type="SUPFAM" id="SSF103481">
    <property type="entry name" value="Multidrug resistance efflux transporter EmrE"/>
    <property type="match status" value="1"/>
</dbReference>
<reference evidence="9 10" key="1">
    <citation type="submission" date="2020-07" db="EMBL/GenBank/DDBJ databases">
        <authorList>
            <person name="Criscuolo A."/>
        </authorList>
    </citation>
    <scope>NUCLEOTIDE SEQUENCE [LARGE SCALE GENOMIC DNA]</scope>
    <source>
        <strain evidence="9">CIP111649</strain>
    </source>
</reference>
<evidence type="ECO:0000256" key="6">
    <source>
        <dbReference type="ARBA" id="ARBA00023136"/>
    </source>
</evidence>
<dbReference type="InterPro" id="IPR000390">
    <property type="entry name" value="Small_drug/metabolite_transptr"/>
</dbReference>
<dbReference type="InterPro" id="IPR045324">
    <property type="entry name" value="Small_multidrug_res"/>
</dbReference>
<dbReference type="Proteomes" id="UP000589351">
    <property type="component" value="Unassembled WGS sequence"/>
</dbReference>
<gene>
    <name evidence="9" type="primary">ebrB_1</name>
    <name evidence="9" type="ORF">JEODO184_01145</name>
</gene>
<keyword evidence="5 8" id="KW-1133">Transmembrane helix</keyword>
<keyword evidence="10" id="KW-1185">Reference proteome</keyword>
<evidence type="ECO:0000256" key="1">
    <source>
        <dbReference type="ARBA" id="ARBA00004651"/>
    </source>
</evidence>
<proteinExistence type="inferred from homology"/>
<keyword evidence="4 7" id="KW-0812">Transmembrane</keyword>
<dbReference type="PANTHER" id="PTHR30561">
    <property type="entry name" value="SMR FAMILY PROTON-DEPENDENT DRUG EFFLUX TRANSPORTER SUGE"/>
    <property type="match status" value="1"/>
</dbReference>
<dbReference type="RefSeq" id="WP_185125673.1">
    <property type="nucleotide sequence ID" value="NZ_CAJEWD010000008.1"/>
</dbReference>
<dbReference type="GO" id="GO:0022857">
    <property type="term" value="F:transmembrane transporter activity"/>
    <property type="evidence" value="ECO:0007669"/>
    <property type="project" value="InterPro"/>
</dbReference>